<dbReference type="PANTHER" id="PTHR20961:SF5">
    <property type="entry name" value="GLYCOSYLTRANSFERASE-RELATED"/>
    <property type="match status" value="1"/>
</dbReference>
<protein>
    <recommendedName>
        <fullName evidence="7">Glycosyltransferase 61 catalytic domain-containing protein</fullName>
    </recommendedName>
</protein>
<evidence type="ECO:0000256" key="6">
    <source>
        <dbReference type="SAM" id="Phobius"/>
    </source>
</evidence>
<evidence type="ECO:0000256" key="1">
    <source>
        <dbReference type="ARBA" id="ARBA00004323"/>
    </source>
</evidence>
<evidence type="ECO:0000313" key="8">
    <source>
        <dbReference type="EMBL" id="KAF3438627.1"/>
    </source>
</evidence>
<keyword evidence="6" id="KW-0812">Transmembrane</keyword>
<dbReference type="EMBL" id="VOIH02000009">
    <property type="protein sequence ID" value="KAF3438627.1"/>
    <property type="molecule type" value="Genomic_DNA"/>
</dbReference>
<dbReference type="Pfam" id="PF04577">
    <property type="entry name" value="Glyco_transf_61"/>
    <property type="match status" value="1"/>
</dbReference>
<evidence type="ECO:0000313" key="9">
    <source>
        <dbReference type="Proteomes" id="UP000796880"/>
    </source>
</evidence>
<evidence type="ECO:0000256" key="2">
    <source>
        <dbReference type="ARBA" id="ARBA00022676"/>
    </source>
</evidence>
<feature type="region of interest" description="Disordered" evidence="5">
    <location>
        <begin position="85"/>
        <end position="125"/>
    </location>
</feature>
<dbReference type="AlphaFoldDB" id="A0A8K0GRE2"/>
<sequence length="507" mass="57301">MHDSILVRRASMNEQKKLGYGSFFCCLLVVFCFCSLLTPYLGPLPALNFQVSVGVNDGLNMLARKETKSSQQIFGGNQDLGMSSNGSSNVSLQVGSSTSPHTSTDSIASSGTQNAEAPTEEITVPKKMQICNTGEPKTEFCEIEMEVRIDGNSSSVFTVSSQTGNTSSWSIKPYPRKQDPKAMGKVKSWSVKSVLSNQEIPKCTKVHNVPAVVFSLPRFVGNIFHDFTEVLIPLYITSQQYNGEVQFLASEKPQWWIEKFQEVLKGLTKYEVMDIDKEIEEVHCFPSATIGLKRDTREYIIDPLKHSCSMRDFRALIRNGYSLKRSKAIKLNDDQKQKPRLLIISRRRTRSFMNIEEISKMAKSLGYEVIVTEAEKNVTKFAVLVNSCDVFMGVHGAGLTNMVFLPENAILIQIVPYGLFQWIATIDYADPEKDMNIKYLQYDSGKNESTLIKQYPLEHAVFTDPSSIWERGWDAYRAVYLDQNVNLDVNRFRPTLLKAFDLLRDDQ</sequence>
<proteinExistence type="predicted"/>
<evidence type="ECO:0000259" key="7">
    <source>
        <dbReference type="Pfam" id="PF04577"/>
    </source>
</evidence>
<keyword evidence="9" id="KW-1185">Reference proteome</keyword>
<keyword evidence="3" id="KW-0808">Transferase</keyword>
<keyword evidence="6" id="KW-1133">Transmembrane helix</keyword>
<keyword evidence="6" id="KW-0472">Membrane</keyword>
<dbReference type="GO" id="GO:0000139">
    <property type="term" value="C:Golgi membrane"/>
    <property type="evidence" value="ECO:0007669"/>
    <property type="project" value="UniProtKB-SubCell"/>
</dbReference>
<dbReference type="InterPro" id="IPR007657">
    <property type="entry name" value="Glycosyltransferase_61"/>
</dbReference>
<reference evidence="8" key="1">
    <citation type="submission" date="2020-03" db="EMBL/GenBank/DDBJ databases">
        <title>A high-quality chromosome-level genome assembly of a woody plant with both climbing and erect habits, Rhamnella rubrinervis.</title>
        <authorList>
            <person name="Lu Z."/>
            <person name="Yang Y."/>
            <person name="Zhu X."/>
            <person name="Sun Y."/>
        </authorList>
    </citation>
    <scope>NUCLEOTIDE SEQUENCE</scope>
    <source>
        <strain evidence="8">BYM</strain>
        <tissue evidence="8">Leaf</tissue>
    </source>
</reference>
<gene>
    <name evidence="8" type="ORF">FNV43_RR21390</name>
</gene>
<feature type="compositionally biased region" description="Polar residues" evidence="5">
    <location>
        <begin position="85"/>
        <end position="116"/>
    </location>
</feature>
<dbReference type="OrthoDB" id="529273at2759"/>
<evidence type="ECO:0000256" key="4">
    <source>
        <dbReference type="ARBA" id="ARBA00023180"/>
    </source>
</evidence>
<accession>A0A8K0GRE2</accession>
<name>A0A8K0GRE2_9ROSA</name>
<keyword evidence="2" id="KW-0328">Glycosyltransferase</keyword>
<evidence type="ECO:0000256" key="5">
    <source>
        <dbReference type="SAM" id="MobiDB-lite"/>
    </source>
</evidence>
<feature type="transmembrane region" description="Helical" evidence="6">
    <location>
        <begin position="20"/>
        <end position="42"/>
    </location>
</feature>
<dbReference type="PANTHER" id="PTHR20961">
    <property type="entry name" value="GLYCOSYLTRANSFERASE"/>
    <property type="match status" value="1"/>
</dbReference>
<dbReference type="Proteomes" id="UP000796880">
    <property type="component" value="Unassembled WGS sequence"/>
</dbReference>
<keyword evidence="4" id="KW-0325">Glycoprotein</keyword>
<organism evidence="8 9">
    <name type="scientific">Rhamnella rubrinervis</name>
    <dbReference type="NCBI Taxonomy" id="2594499"/>
    <lineage>
        <taxon>Eukaryota</taxon>
        <taxon>Viridiplantae</taxon>
        <taxon>Streptophyta</taxon>
        <taxon>Embryophyta</taxon>
        <taxon>Tracheophyta</taxon>
        <taxon>Spermatophyta</taxon>
        <taxon>Magnoliopsida</taxon>
        <taxon>eudicotyledons</taxon>
        <taxon>Gunneridae</taxon>
        <taxon>Pentapetalae</taxon>
        <taxon>rosids</taxon>
        <taxon>fabids</taxon>
        <taxon>Rosales</taxon>
        <taxon>Rhamnaceae</taxon>
        <taxon>rhamnoid group</taxon>
        <taxon>Rhamneae</taxon>
        <taxon>Rhamnella</taxon>
    </lineage>
</organism>
<dbReference type="GO" id="GO:0016763">
    <property type="term" value="F:pentosyltransferase activity"/>
    <property type="evidence" value="ECO:0007669"/>
    <property type="project" value="UniProtKB-ARBA"/>
</dbReference>
<feature type="domain" description="Glycosyltransferase 61 catalytic" evidence="7">
    <location>
        <begin position="315"/>
        <end position="411"/>
    </location>
</feature>
<comment type="subcellular location">
    <subcellularLocation>
        <location evidence="1">Golgi apparatus membrane</location>
        <topology evidence="1">Single-pass type II membrane protein</topology>
    </subcellularLocation>
</comment>
<comment type="caution">
    <text evidence="8">The sequence shown here is derived from an EMBL/GenBank/DDBJ whole genome shotgun (WGS) entry which is preliminary data.</text>
</comment>
<evidence type="ECO:0000256" key="3">
    <source>
        <dbReference type="ARBA" id="ARBA00022679"/>
    </source>
</evidence>
<dbReference type="InterPro" id="IPR049625">
    <property type="entry name" value="Glyco_transf_61_cat"/>
</dbReference>